<feature type="transmembrane region" description="Helical" evidence="1">
    <location>
        <begin position="76"/>
        <end position="96"/>
    </location>
</feature>
<keyword evidence="1" id="KW-0812">Transmembrane</keyword>
<feature type="transmembrane region" description="Helical" evidence="1">
    <location>
        <begin position="20"/>
        <end position="41"/>
    </location>
</feature>
<dbReference type="STRING" id="35756.GCA_001044155_02165"/>
<evidence type="ECO:0000313" key="3">
    <source>
        <dbReference type="Proteomes" id="UP000254467"/>
    </source>
</evidence>
<sequence length="128" mass="13594">MGRSSSRAVIRTDFSRGEQVTAYGWLCLGAAMSALLCLVYLDAHIGSVAVPYPIVLAFLFNLVLTRTALLWTGRVWLALIPVACWVLVLLGLGLGVEMLSSVLTANKIRALALVLSGLIGGLVPALRS</sequence>
<gene>
    <name evidence="2" type="ORF">NCTC11862_01950</name>
</gene>
<evidence type="ECO:0000313" key="2">
    <source>
        <dbReference type="EMBL" id="STC70141.1"/>
    </source>
</evidence>
<keyword evidence="1" id="KW-1133">Transmembrane helix</keyword>
<proteinExistence type="predicted"/>
<dbReference type="RefSeq" id="WP_018580932.1">
    <property type="nucleotide sequence ID" value="NZ_LDYD01000008.1"/>
</dbReference>
<evidence type="ECO:0000256" key="1">
    <source>
        <dbReference type="SAM" id="Phobius"/>
    </source>
</evidence>
<feature type="transmembrane region" description="Helical" evidence="1">
    <location>
        <begin position="47"/>
        <end position="64"/>
    </location>
</feature>
<dbReference type="Proteomes" id="UP000254467">
    <property type="component" value="Unassembled WGS sequence"/>
</dbReference>
<organism evidence="2 3">
    <name type="scientific">Corynebacterium pilosum</name>
    <dbReference type="NCBI Taxonomy" id="35756"/>
    <lineage>
        <taxon>Bacteria</taxon>
        <taxon>Bacillati</taxon>
        <taxon>Actinomycetota</taxon>
        <taxon>Actinomycetes</taxon>
        <taxon>Mycobacteriales</taxon>
        <taxon>Corynebacteriaceae</taxon>
        <taxon>Corynebacterium</taxon>
    </lineage>
</organism>
<dbReference type="OrthoDB" id="4410789at2"/>
<accession>A0A376CNS7</accession>
<dbReference type="EMBL" id="UFXQ01000001">
    <property type="protein sequence ID" value="STC70141.1"/>
    <property type="molecule type" value="Genomic_DNA"/>
</dbReference>
<protein>
    <submittedName>
        <fullName evidence="2">Hypothetical membrane protein</fullName>
    </submittedName>
</protein>
<keyword evidence="3" id="KW-1185">Reference proteome</keyword>
<reference evidence="2 3" key="1">
    <citation type="submission" date="2018-06" db="EMBL/GenBank/DDBJ databases">
        <authorList>
            <consortium name="Pathogen Informatics"/>
            <person name="Doyle S."/>
        </authorList>
    </citation>
    <scope>NUCLEOTIDE SEQUENCE [LARGE SCALE GENOMIC DNA]</scope>
    <source>
        <strain evidence="2 3">NCTC11862</strain>
    </source>
</reference>
<name>A0A376CNS7_9CORY</name>
<dbReference type="AlphaFoldDB" id="A0A376CNS7"/>
<feature type="transmembrane region" description="Helical" evidence="1">
    <location>
        <begin position="108"/>
        <end position="126"/>
    </location>
</feature>
<keyword evidence="1" id="KW-0472">Membrane</keyword>